<feature type="transmembrane region" description="Helical" evidence="1">
    <location>
        <begin position="545"/>
        <end position="565"/>
    </location>
</feature>
<reference evidence="3" key="1">
    <citation type="submission" date="2016-10" db="EMBL/GenBank/DDBJ databases">
        <authorList>
            <person name="Varghese N."/>
            <person name="Submissions S."/>
        </authorList>
    </citation>
    <scope>NUCLEOTIDE SEQUENCE [LARGE SCALE GENOMIC DNA]</scope>
    <source>
        <strain evidence="3">UNC178MFTsu3.1</strain>
    </source>
</reference>
<feature type="transmembrane region" description="Helical" evidence="1">
    <location>
        <begin position="387"/>
        <end position="411"/>
    </location>
</feature>
<dbReference type="Gene3D" id="3.30.2090.10">
    <property type="entry name" value="Multidrug efflux transporter AcrB TolC docking domain, DN and DC subdomains"/>
    <property type="match status" value="2"/>
</dbReference>
<sequence length="1068" mass="113982">MLGIVRIALSRPYTFVVLALLIMIIGPLSALRTPTDIFPDIKIPVISVVWQYTGLPPDQMAGRIASPFERVLTTTVNDVEHIEAQSINGFGVIKIFFQPTVDIRTANAQVTAVAQTLLRQLPPGITPPLILNYNASTVPIIQLALSGKGLSEQNLGDLGINAVRPVLTSVAGASIPFPFGGKSRQVQIDIDPAALQARGLSAQDVANALAAQNLIVPVGTQKIGEYEYTLQLNNAPSDIRALGDLPVKTVNGTTVYIRDVAQVRDGNPPQTNIVHVDGSRSVLMTVMKNGSASTLAIIEGVKKKLLDAKESFPDTLQIAPIGDQSLFVRAAIGGVAKEGIIAAALTSLMILLFLGSWRSTVIIATSIPLAILGSIIALSAVGETLNIMTLGGLALAVGILVDDATVTIENINWHLEHGKDVETSIMDGARQIVTPAFVSLLCICIVFVPMFFLEGVARFLFVPMAEAVMFAMICSFILSRTLVPTMAKYLLKPHAPHTDEHGSDAALPPSRNPLVRFQRGFEARFERVRAAYRDLLAMALEHRRVFVGGFLAFVVASFALVPFLGRNFFPSVDAGQILMHVRAPIGTRVEESATIFANVQAAIRRIVPPEELGTVVDNIGQPISGINTAYNNTGTIGSWDGDIQIALNEGHRPTADYVRRMREELPRQFPGVTFSFPPADIISQILNFGSPAPIDLQVRGNNLPQNFVYANKLLREIRRVPGVADARIQQSQANPTFAVDVDRTRAQLLGVTERDVTNSLVVNLAGSSQVAPTFWLNPQNQISYPIVMQTPQYKLDSLSALENIPVTSSGGGSSQLLGGLATIRRGASSAVVSQYNIQPMVEIFATTQGRDLGAVAADIQNIVAAHAKELPKGSSTALLGQVQTMNNAFSGLILGLLGAAVLIYLLIVVNFQSWSDPFVIVTALPAALAGIVWMLFATGTTLSVPALTGAIMCMGVATANSILVVSFCRERLAEHGDAHLAAMEAGFVRFRPVLMTALAMIIGMAPMALGLGEGGEQNAPLGRAVIGGLIFATVATLFFVPVVFRIIHARHGRASDPASVSGEPAHVV</sequence>
<dbReference type="PANTHER" id="PTHR32063">
    <property type="match status" value="1"/>
</dbReference>
<feature type="transmembrane region" description="Helical" evidence="1">
    <location>
        <begin position="942"/>
        <end position="965"/>
    </location>
</feature>
<dbReference type="InterPro" id="IPR027463">
    <property type="entry name" value="AcrB_DN_DC_subdom"/>
</dbReference>
<dbReference type="Pfam" id="PF00873">
    <property type="entry name" value="ACR_tran"/>
    <property type="match status" value="1"/>
</dbReference>
<protein>
    <submittedName>
        <fullName evidence="2">Heavy metal efflux pump, CzcA family</fullName>
    </submittedName>
</protein>
<dbReference type="Gene3D" id="3.30.70.1440">
    <property type="entry name" value="Multidrug efflux transporter AcrB pore domain"/>
    <property type="match status" value="1"/>
</dbReference>
<keyword evidence="1" id="KW-1133">Transmembrane helix</keyword>
<feature type="transmembrane region" description="Helical" evidence="1">
    <location>
        <begin position="918"/>
        <end position="936"/>
    </location>
</feature>
<feature type="transmembrane region" description="Helical" evidence="1">
    <location>
        <begin position="1024"/>
        <end position="1044"/>
    </location>
</feature>
<dbReference type="Proteomes" id="UP000199477">
    <property type="component" value="Unassembled WGS sequence"/>
</dbReference>
<feature type="transmembrane region" description="Helical" evidence="1">
    <location>
        <begin position="326"/>
        <end position="354"/>
    </location>
</feature>
<feature type="transmembrane region" description="Helical" evidence="1">
    <location>
        <begin position="432"/>
        <end position="453"/>
    </location>
</feature>
<keyword evidence="1" id="KW-0812">Transmembrane</keyword>
<dbReference type="PRINTS" id="PR00702">
    <property type="entry name" value="ACRIFLAVINRP"/>
</dbReference>
<evidence type="ECO:0000313" key="3">
    <source>
        <dbReference type="Proteomes" id="UP000199477"/>
    </source>
</evidence>
<dbReference type="PANTHER" id="PTHR32063:SF8">
    <property type="entry name" value="CATION EFFLUX PROTEIN"/>
    <property type="match status" value="1"/>
</dbReference>
<proteinExistence type="predicted"/>
<evidence type="ECO:0000256" key="1">
    <source>
        <dbReference type="SAM" id="Phobius"/>
    </source>
</evidence>
<keyword evidence="3" id="KW-1185">Reference proteome</keyword>
<dbReference type="STRING" id="500610.SAMN02799615_03996"/>
<dbReference type="AlphaFoldDB" id="A0A1I2JEF1"/>
<dbReference type="GO" id="GO:0042910">
    <property type="term" value="F:xenobiotic transmembrane transporter activity"/>
    <property type="evidence" value="ECO:0007669"/>
    <property type="project" value="TreeGrafter"/>
</dbReference>
<dbReference type="RefSeq" id="WP_026633940.1">
    <property type="nucleotide sequence ID" value="NZ_FONH01000024.1"/>
</dbReference>
<feature type="transmembrane region" description="Helical" evidence="1">
    <location>
        <begin position="888"/>
        <end position="911"/>
    </location>
</feature>
<accession>A0A1I2JEF1</accession>
<feature type="transmembrane region" description="Helical" evidence="1">
    <location>
        <begin position="993"/>
        <end position="1012"/>
    </location>
</feature>
<dbReference type="EMBL" id="FONH01000024">
    <property type="protein sequence ID" value="SFF52679.1"/>
    <property type="molecule type" value="Genomic_DNA"/>
</dbReference>
<dbReference type="InterPro" id="IPR001036">
    <property type="entry name" value="Acrflvin-R"/>
</dbReference>
<feature type="transmembrane region" description="Helical" evidence="1">
    <location>
        <begin position="459"/>
        <end position="478"/>
    </location>
</feature>
<dbReference type="Gene3D" id="3.30.70.1320">
    <property type="entry name" value="Multidrug efflux transporter AcrB pore domain like"/>
    <property type="match status" value="1"/>
</dbReference>
<name>A0A1I2JEF1_9GAMM</name>
<gene>
    <name evidence="2" type="ORF">SAMN02799615_03996</name>
</gene>
<dbReference type="SUPFAM" id="SSF82714">
    <property type="entry name" value="Multidrug efflux transporter AcrB TolC docking domain, DN and DC subdomains"/>
    <property type="match status" value="2"/>
</dbReference>
<keyword evidence="1" id="KW-0472">Membrane</keyword>
<dbReference type="SUPFAM" id="SSF82866">
    <property type="entry name" value="Multidrug efflux transporter AcrB transmembrane domain"/>
    <property type="match status" value="2"/>
</dbReference>
<dbReference type="Gene3D" id="3.30.70.1430">
    <property type="entry name" value="Multidrug efflux transporter AcrB pore domain"/>
    <property type="match status" value="2"/>
</dbReference>
<feature type="transmembrane region" description="Helical" evidence="1">
    <location>
        <begin position="361"/>
        <end position="381"/>
    </location>
</feature>
<dbReference type="GO" id="GO:0005886">
    <property type="term" value="C:plasma membrane"/>
    <property type="evidence" value="ECO:0007669"/>
    <property type="project" value="TreeGrafter"/>
</dbReference>
<dbReference type="SUPFAM" id="SSF82693">
    <property type="entry name" value="Multidrug efflux transporter AcrB pore domain, PN1, PN2, PC1 and PC2 subdomains"/>
    <property type="match status" value="2"/>
</dbReference>
<evidence type="ECO:0000313" key="2">
    <source>
        <dbReference type="EMBL" id="SFF52679.1"/>
    </source>
</evidence>
<organism evidence="2 3">
    <name type="scientific">Dyella marensis</name>
    <dbReference type="NCBI Taxonomy" id="500610"/>
    <lineage>
        <taxon>Bacteria</taxon>
        <taxon>Pseudomonadati</taxon>
        <taxon>Pseudomonadota</taxon>
        <taxon>Gammaproteobacteria</taxon>
        <taxon>Lysobacterales</taxon>
        <taxon>Rhodanobacteraceae</taxon>
        <taxon>Dyella</taxon>
    </lineage>
</organism>
<dbReference type="Gene3D" id="1.20.1640.10">
    <property type="entry name" value="Multidrug efflux transporter AcrB transmembrane domain"/>
    <property type="match status" value="2"/>
</dbReference>